<dbReference type="RefSeq" id="WP_010488542.1">
    <property type="nucleotide sequence ID" value="NZ_AZCT01000001.1"/>
</dbReference>
<evidence type="ECO:0008006" key="3">
    <source>
        <dbReference type="Google" id="ProtNLM"/>
    </source>
</evidence>
<dbReference type="EMBL" id="AZCT01000001">
    <property type="protein sequence ID" value="KRK13819.1"/>
    <property type="molecule type" value="Genomic_DNA"/>
</dbReference>
<dbReference type="InterPro" id="IPR012334">
    <property type="entry name" value="Pectin_lyas_fold"/>
</dbReference>
<dbReference type="Pfam" id="PF12541">
    <property type="entry name" value="DUF3737"/>
    <property type="match status" value="1"/>
</dbReference>
<proteinExistence type="predicted"/>
<dbReference type="Gene3D" id="2.160.20.10">
    <property type="entry name" value="Single-stranded right-handed beta-helix, Pectin lyase-like"/>
    <property type="match status" value="1"/>
</dbReference>
<dbReference type="InterPro" id="IPR011050">
    <property type="entry name" value="Pectin_lyase_fold/virulence"/>
</dbReference>
<comment type="caution">
    <text evidence="1">The sequence shown here is derived from an EMBL/GenBank/DDBJ whole genome shotgun (WGS) entry which is preliminary data.</text>
</comment>
<dbReference type="Proteomes" id="UP000051984">
    <property type="component" value="Unassembled WGS sequence"/>
</dbReference>
<sequence length="288" mass="32296">MVNYNNQFFHGERPLFGQEHATIVGTTFGKGESPLKESRHIKLNQSIFQYKYPLWYSQHIAVTNTIFETMARSGIWYTVDIAVSDSEIQAPKTFRRSQDIRLKNVHFSDASESLWNCDHISLDHVQASGNYFGMNSSNIVADHLNLIGDYAFDGAKNVEMHHSTLVAKDAFWNSENVTIYDSTINGNYLGWNTKNLTLINCTIESNQGLCYIDHLTMKNCALLHSDLVFEYSTNIDADICSDIISVKNPSSGSIRAQSIGKTILEADKIEPEKTQITLAEPGATKQSA</sequence>
<dbReference type="eggNOG" id="COG5434">
    <property type="taxonomic scope" value="Bacteria"/>
</dbReference>
<dbReference type="SUPFAM" id="SSF51126">
    <property type="entry name" value="Pectin lyase-like"/>
    <property type="match status" value="1"/>
</dbReference>
<accession>A0A0R1EWI1</accession>
<organism evidence="1 2">
    <name type="scientific">Lacticaseibacillus zeae DSM 20178 = KCTC 3804</name>
    <dbReference type="NCBI Taxonomy" id="1423816"/>
    <lineage>
        <taxon>Bacteria</taxon>
        <taxon>Bacillati</taxon>
        <taxon>Bacillota</taxon>
        <taxon>Bacilli</taxon>
        <taxon>Lactobacillales</taxon>
        <taxon>Lactobacillaceae</taxon>
        <taxon>Lacticaseibacillus</taxon>
    </lineage>
</organism>
<name>A0A0R1EWI1_LACZE</name>
<protein>
    <recommendedName>
        <fullName evidence="3">Hydrogenase</fullName>
    </recommendedName>
</protein>
<gene>
    <name evidence="1" type="ORF">FD51_GL000385</name>
</gene>
<evidence type="ECO:0000313" key="2">
    <source>
        <dbReference type="Proteomes" id="UP000051984"/>
    </source>
</evidence>
<reference evidence="1 2" key="1">
    <citation type="journal article" date="2015" name="Genome Announc.">
        <title>Expanding the biotechnology potential of lactobacilli through comparative genomics of 213 strains and associated genera.</title>
        <authorList>
            <person name="Sun Z."/>
            <person name="Harris H.M."/>
            <person name="McCann A."/>
            <person name="Guo C."/>
            <person name="Argimon S."/>
            <person name="Zhang W."/>
            <person name="Yang X."/>
            <person name="Jeffery I.B."/>
            <person name="Cooney J.C."/>
            <person name="Kagawa T.F."/>
            <person name="Liu W."/>
            <person name="Song Y."/>
            <person name="Salvetti E."/>
            <person name="Wrobel A."/>
            <person name="Rasinkangas P."/>
            <person name="Parkhill J."/>
            <person name="Rea M.C."/>
            <person name="O'Sullivan O."/>
            <person name="Ritari J."/>
            <person name="Douillard F.P."/>
            <person name="Paul Ross R."/>
            <person name="Yang R."/>
            <person name="Briner A.E."/>
            <person name="Felis G.E."/>
            <person name="de Vos W.M."/>
            <person name="Barrangou R."/>
            <person name="Klaenhammer T.R."/>
            <person name="Caufield P.W."/>
            <person name="Cui Y."/>
            <person name="Zhang H."/>
            <person name="O'Toole P.W."/>
        </authorList>
    </citation>
    <scope>NUCLEOTIDE SEQUENCE [LARGE SCALE GENOMIC DNA]</scope>
    <source>
        <strain evidence="1 2">DSM 20178</strain>
    </source>
</reference>
<dbReference type="InterPro" id="IPR022208">
    <property type="entry name" value="DUF3737"/>
</dbReference>
<evidence type="ECO:0000313" key="1">
    <source>
        <dbReference type="EMBL" id="KRK13819.1"/>
    </source>
</evidence>
<dbReference type="AlphaFoldDB" id="A0A0R1EWI1"/>
<dbReference type="PATRIC" id="fig|1423816.3.peg.390"/>